<dbReference type="SUPFAM" id="SSF46785">
    <property type="entry name" value="Winged helix' DNA-binding domain"/>
    <property type="match status" value="1"/>
</dbReference>
<dbReference type="Pfam" id="PF00126">
    <property type="entry name" value="HTH_1"/>
    <property type="match status" value="1"/>
</dbReference>
<dbReference type="Gene3D" id="3.40.190.290">
    <property type="match status" value="1"/>
</dbReference>
<dbReference type="PROSITE" id="PS50931">
    <property type="entry name" value="HTH_LYSR"/>
    <property type="match status" value="1"/>
</dbReference>
<keyword evidence="3" id="KW-0238">DNA-binding</keyword>
<dbReference type="Gene3D" id="1.10.10.10">
    <property type="entry name" value="Winged helix-like DNA-binding domain superfamily/Winged helix DNA-binding domain"/>
    <property type="match status" value="1"/>
</dbReference>
<dbReference type="PANTHER" id="PTHR30537:SF5">
    <property type="entry name" value="HTH-TYPE TRANSCRIPTIONAL ACTIVATOR TTDR-RELATED"/>
    <property type="match status" value="1"/>
</dbReference>
<dbReference type="PANTHER" id="PTHR30537">
    <property type="entry name" value="HTH-TYPE TRANSCRIPTIONAL REGULATOR"/>
    <property type="match status" value="1"/>
</dbReference>
<reference evidence="6 7" key="1">
    <citation type="submission" date="2018-12" db="EMBL/GenBank/DDBJ databases">
        <authorList>
            <consortium name="Pathogen Informatics"/>
        </authorList>
    </citation>
    <scope>NUCLEOTIDE SEQUENCE [LARGE SCALE GENOMIC DNA]</scope>
    <source>
        <strain evidence="6 7">NCTC7357</strain>
    </source>
</reference>
<dbReference type="AlphaFoldDB" id="A0AAX3G2F0"/>
<dbReference type="SUPFAM" id="SSF53850">
    <property type="entry name" value="Periplasmic binding protein-like II"/>
    <property type="match status" value="1"/>
</dbReference>
<name>A0AAX3G2F0_9PSED</name>
<comment type="similarity">
    <text evidence="1">Belongs to the LysR transcriptional regulatory family.</text>
</comment>
<dbReference type="EMBL" id="LR134334">
    <property type="protein sequence ID" value="VEF76763.1"/>
    <property type="molecule type" value="Genomic_DNA"/>
</dbReference>
<dbReference type="InterPro" id="IPR036388">
    <property type="entry name" value="WH-like_DNA-bd_sf"/>
</dbReference>
<dbReference type="Proteomes" id="UP000277437">
    <property type="component" value="Chromosome"/>
</dbReference>
<keyword evidence="4" id="KW-0804">Transcription</keyword>
<evidence type="ECO:0000256" key="2">
    <source>
        <dbReference type="ARBA" id="ARBA00023015"/>
    </source>
</evidence>
<dbReference type="InterPro" id="IPR036390">
    <property type="entry name" value="WH_DNA-bd_sf"/>
</dbReference>
<sequence length="297" mass="32755">MVDRLTSMEAFVAAAESGSYARAATRLGLSPQMVAKHVAALEQRLGARLLNRTTRRQNLTELGSAYLERCKHILGEAQAADSLAQIMNATPRGKLRISAPVTFGSYSLMPFVTGFLREHPEVEIDLHLTDRYIDLVEEGYEAAFRIGPLADSSLTARPLAPYRLIACAAPAYLAARGTPRVPADLEQHECLGYAYWSRPADNQWQFRRDGRVHEVQVRSRLQVNESKALLSAAVDGFGIVLGPADFLEPARAAGELVQLLPGYEAPSRAMHLLYRPDRQMTAKLRHFVDAAIARFGA</sequence>
<dbReference type="FunFam" id="1.10.10.10:FF:000001">
    <property type="entry name" value="LysR family transcriptional regulator"/>
    <property type="match status" value="1"/>
</dbReference>
<dbReference type="InterPro" id="IPR058163">
    <property type="entry name" value="LysR-type_TF_proteobact-type"/>
</dbReference>
<proteinExistence type="inferred from homology"/>
<dbReference type="GO" id="GO:0003700">
    <property type="term" value="F:DNA-binding transcription factor activity"/>
    <property type="evidence" value="ECO:0007669"/>
    <property type="project" value="InterPro"/>
</dbReference>
<dbReference type="Pfam" id="PF03466">
    <property type="entry name" value="LysR_substrate"/>
    <property type="match status" value="1"/>
</dbReference>
<dbReference type="FunFam" id="3.40.190.290:FF:000001">
    <property type="entry name" value="Transcriptional regulator, LysR family"/>
    <property type="match status" value="1"/>
</dbReference>
<organism evidence="6 7">
    <name type="scientific">Pseudomonas chlororaphis</name>
    <dbReference type="NCBI Taxonomy" id="587753"/>
    <lineage>
        <taxon>Bacteria</taxon>
        <taxon>Pseudomonadati</taxon>
        <taxon>Pseudomonadota</taxon>
        <taxon>Gammaproteobacteria</taxon>
        <taxon>Pseudomonadales</taxon>
        <taxon>Pseudomonadaceae</taxon>
        <taxon>Pseudomonas</taxon>
    </lineage>
</organism>
<evidence type="ECO:0000259" key="5">
    <source>
        <dbReference type="PROSITE" id="PS50931"/>
    </source>
</evidence>
<dbReference type="RefSeq" id="WP_173678573.1">
    <property type="nucleotide sequence ID" value="NZ_CP054865.1"/>
</dbReference>
<dbReference type="GO" id="GO:0006351">
    <property type="term" value="P:DNA-templated transcription"/>
    <property type="evidence" value="ECO:0007669"/>
    <property type="project" value="TreeGrafter"/>
</dbReference>
<evidence type="ECO:0000256" key="4">
    <source>
        <dbReference type="ARBA" id="ARBA00023163"/>
    </source>
</evidence>
<gene>
    <name evidence="6" type="primary">dmlR_24</name>
    <name evidence="6" type="ORF">NCTC7357_05140</name>
</gene>
<feature type="domain" description="HTH lysR-type" evidence="5">
    <location>
        <begin position="3"/>
        <end position="60"/>
    </location>
</feature>
<keyword evidence="2" id="KW-0805">Transcription regulation</keyword>
<evidence type="ECO:0000256" key="3">
    <source>
        <dbReference type="ARBA" id="ARBA00023125"/>
    </source>
</evidence>
<accession>A0AAX3G2F0</accession>
<dbReference type="InterPro" id="IPR000847">
    <property type="entry name" value="LysR_HTH_N"/>
</dbReference>
<dbReference type="InterPro" id="IPR005119">
    <property type="entry name" value="LysR_subst-bd"/>
</dbReference>
<evidence type="ECO:0000256" key="1">
    <source>
        <dbReference type="ARBA" id="ARBA00009437"/>
    </source>
</evidence>
<dbReference type="GO" id="GO:0043565">
    <property type="term" value="F:sequence-specific DNA binding"/>
    <property type="evidence" value="ECO:0007669"/>
    <property type="project" value="TreeGrafter"/>
</dbReference>
<evidence type="ECO:0000313" key="7">
    <source>
        <dbReference type="Proteomes" id="UP000277437"/>
    </source>
</evidence>
<evidence type="ECO:0000313" key="6">
    <source>
        <dbReference type="EMBL" id="VEF76763.1"/>
    </source>
</evidence>
<protein>
    <submittedName>
        <fullName evidence="6">LysR family transcriptional regulator</fullName>
    </submittedName>
</protein>